<dbReference type="AlphaFoldDB" id="A0A4R4Y672"/>
<evidence type="ECO:0000256" key="2">
    <source>
        <dbReference type="ARBA" id="ARBA00023125"/>
    </source>
</evidence>
<dbReference type="GO" id="GO:0003700">
    <property type="term" value="F:DNA-binding transcription factor activity"/>
    <property type="evidence" value="ECO:0007669"/>
    <property type="project" value="InterPro"/>
</dbReference>
<dbReference type="Pfam" id="PF14525">
    <property type="entry name" value="AraC_binding_2"/>
    <property type="match status" value="1"/>
</dbReference>
<evidence type="ECO:0000313" key="5">
    <source>
        <dbReference type="EMBL" id="TDD39099.1"/>
    </source>
</evidence>
<dbReference type="PROSITE" id="PS01124">
    <property type="entry name" value="HTH_ARAC_FAMILY_2"/>
    <property type="match status" value="1"/>
</dbReference>
<keyword evidence="6" id="KW-1185">Reference proteome</keyword>
<dbReference type="InterPro" id="IPR035418">
    <property type="entry name" value="AraC-bd_2"/>
</dbReference>
<evidence type="ECO:0000256" key="3">
    <source>
        <dbReference type="ARBA" id="ARBA00023163"/>
    </source>
</evidence>
<evidence type="ECO:0000256" key="1">
    <source>
        <dbReference type="ARBA" id="ARBA00023015"/>
    </source>
</evidence>
<dbReference type="Gene3D" id="1.10.10.60">
    <property type="entry name" value="Homeodomain-like"/>
    <property type="match status" value="1"/>
</dbReference>
<dbReference type="Pfam" id="PF12833">
    <property type="entry name" value="HTH_18"/>
    <property type="match status" value="1"/>
</dbReference>
<dbReference type="Proteomes" id="UP000294947">
    <property type="component" value="Unassembled WGS sequence"/>
</dbReference>
<reference evidence="5 6" key="1">
    <citation type="submission" date="2019-03" db="EMBL/GenBank/DDBJ databases">
        <title>Draft genome sequences of novel Actinobacteria.</title>
        <authorList>
            <person name="Sahin N."/>
            <person name="Ay H."/>
            <person name="Saygin H."/>
        </authorList>
    </citation>
    <scope>NUCLEOTIDE SEQUENCE [LARGE SCALE GENOMIC DNA]</scope>
    <source>
        <strain evidence="5 6">7K502</strain>
    </source>
</reference>
<dbReference type="SUPFAM" id="SSF46689">
    <property type="entry name" value="Homeodomain-like"/>
    <property type="match status" value="1"/>
</dbReference>
<dbReference type="InterPro" id="IPR018062">
    <property type="entry name" value="HTH_AraC-typ_CS"/>
</dbReference>
<gene>
    <name evidence="5" type="ORF">E1288_37665</name>
</gene>
<dbReference type="PROSITE" id="PS00041">
    <property type="entry name" value="HTH_ARAC_FAMILY_1"/>
    <property type="match status" value="1"/>
</dbReference>
<feature type="domain" description="HTH araC/xylS-type" evidence="4">
    <location>
        <begin position="242"/>
        <end position="339"/>
    </location>
</feature>
<dbReference type="InterPro" id="IPR018060">
    <property type="entry name" value="HTH_AraC"/>
</dbReference>
<keyword evidence="2" id="KW-0238">DNA-binding</keyword>
<evidence type="ECO:0000313" key="6">
    <source>
        <dbReference type="Proteomes" id="UP000294947"/>
    </source>
</evidence>
<evidence type="ECO:0000259" key="4">
    <source>
        <dbReference type="PROSITE" id="PS01124"/>
    </source>
</evidence>
<dbReference type="PANTHER" id="PTHR46796">
    <property type="entry name" value="HTH-TYPE TRANSCRIPTIONAL ACTIVATOR RHAS-RELATED"/>
    <property type="match status" value="1"/>
</dbReference>
<dbReference type="SMART" id="SM00342">
    <property type="entry name" value="HTH_ARAC"/>
    <property type="match status" value="1"/>
</dbReference>
<comment type="caution">
    <text evidence="5">The sequence shown here is derived from an EMBL/GenBank/DDBJ whole genome shotgun (WGS) entry which is preliminary data.</text>
</comment>
<proteinExistence type="predicted"/>
<name>A0A4R4Y672_9PSEU</name>
<dbReference type="InterPro" id="IPR009057">
    <property type="entry name" value="Homeodomain-like_sf"/>
</dbReference>
<dbReference type="PANTHER" id="PTHR46796:SF6">
    <property type="entry name" value="ARAC SUBFAMILY"/>
    <property type="match status" value="1"/>
</dbReference>
<dbReference type="OrthoDB" id="9799345at2"/>
<dbReference type="InterPro" id="IPR050204">
    <property type="entry name" value="AraC_XylS_family_regulators"/>
</dbReference>
<accession>A0A4R4Y672</accession>
<dbReference type="EMBL" id="SMKW01000080">
    <property type="protein sequence ID" value="TDD39099.1"/>
    <property type="molecule type" value="Genomic_DNA"/>
</dbReference>
<keyword evidence="1" id="KW-0805">Transcription regulation</keyword>
<keyword evidence="3" id="KW-0804">Transcription</keyword>
<dbReference type="GO" id="GO:0043565">
    <property type="term" value="F:sequence-specific DNA binding"/>
    <property type="evidence" value="ECO:0007669"/>
    <property type="project" value="InterPro"/>
</dbReference>
<protein>
    <submittedName>
        <fullName evidence="5">Helix-turn-helix domain-containing protein</fullName>
    </submittedName>
</protein>
<sequence>MSGSGHGGRDGDCLLDRRLRRIDTRSVRATVDRHTYAQLSTAEVAEPDAFAYWREMICATFVRLTADPIDGRPFSGLIEHVPVGEIEMSTVVAAGQHVRRTRTLIADDTEEFLLASIQIGGRGRGEQDGRAAALSAGEMAYYDSTRPYALHFDDPFQQLVVQVPKRALMLQNTRKLTARSLGAGTPGTAVSAFFRSLAQSTRAGGTGGAILVPHALGLLSAAASYAGQRAPAAPAIEAMARQRVFDFLHRNLADPTLNADTVARACHVSRRTLYRIVGEAGVAAQLRRMRIERARALLLSAPERPVNAVAAACGFNSESGFFRAFRAETGQTPVAYRRGYGTVGQ</sequence>
<organism evidence="5 6">
    <name type="scientific">Saccharopolyspora elongata</name>
    <dbReference type="NCBI Taxonomy" id="2530387"/>
    <lineage>
        <taxon>Bacteria</taxon>
        <taxon>Bacillati</taxon>
        <taxon>Actinomycetota</taxon>
        <taxon>Actinomycetes</taxon>
        <taxon>Pseudonocardiales</taxon>
        <taxon>Pseudonocardiaceae</taxon>
        <taxon>Saccharopolyspora</taxon>
    </lineage>
</organism>